<feature type="compositionally biased region" description="Basic and acidic residues" evidence="1">
    <location>
        <begin position="7"/>
        <end position="22"/>
    </location>
</feature>
<evidence type="ECO:0000313" key="3">
    <source>
        <dbReference type="Proteomes" id="UP000712600"/>
    </source>
</evidence>
<protein>
    <recommendedName>
        <fullName evidence="4">Btz domain-containing protein</fullName>
    </recommendedName>
</protein>
<comment type="caution">
    <text evidence="2">The sequence shown here is derived from an EMBL/GenBank/DDBJ whole genome shotgun (WGS) entry which is preliminary data.</text>
</comment>
<feature type="region of interest" description="Disordered" evidence="1">
    <location>
        <begin position="208"/>
        <end position="256"/>
    </location>
</feature>
<evidence type="ECO:0008006" key="4">
    <source>
        <dbReference type="Google" id="ProtNLM"/>
    </source>
</evidence>
<proteinExistence type="predicted"/>
<name>A0A8S9Q3T5_BRACR</name>
<feature type="compositionally biased region" description="Basic and acidic residues" evidence="1">
    <location>
        <begin position="50"/>
        <end position="78"/>
    </location>
</feature>
<dbReference type="EMBL" id="QGKX02001290">
    <property type="protein sequence ID" value="KAF3538425.1"/>
    <property type="molecule type" value="Genomic_DNA"/>
</dbReference>
<sequence>MLVHNGTTKEEETCTKNTEYTDLRSQLQNKEDPPGKNVWNRLEQSYSSDYPHDPERFHPYNRDVNDGTRWRKNEERSQGHKSKYGDSTSSSEWRVKRNTSRSGTHQIGYNRVSQSSRSNKQSPESQRTISEIQRDRRTCVRDQQHPRKEKELEAVVTTQTKDIVPEGDKVMMEEDQSLFTEEEMNKIAEEYENVVVDMDEEMLAEDDLLDEPMADELEKEKDHDSRNQHMQIQVPSKQNITPNSRTDKEDENMGDV</sequence>
<feature type="compositionally biased region" description="Basic and acidic residues" evidence="1">
    <location>
        <begin position="216"/>
        <end position="227"/>
    </location>
</feature>
<evidence type="ECO:0000256" key="1">
    <source>
        <dbReference type="SAM" id="MobiDB-lite"/>
    </source>
</evidence>
<gene>
    <name evidence="2" type="ORF">F2Q69_00020572</name>
</gene>
<organism evidence="2 3">
    <name type="scientific">Brassica cretica</name>
    <name type="common">Mustard</name>
    <dbReference type="NCBI Taxonomy" id="69181"/>
    <lineage>
        <taxon>Eukaryota</taxon>
        <taxon>Viridiplantae</taxon>
        <taxon>Streptophyta</taxon>
        <taxon>Embryophyta</taxon>
        <taxon>Tracheophyta</taxon>
        <taxon>Spermatophyta</taxon>
        <taxon>Magnoliopsida</taxon>
        <taxon>eudicotyledons</taxon>
        <taxon>Gunneridae</taxon>
        <taxon>Pentapetalae</taxon>
        <taxon>rosids</taxon>
        <taxon>malvids</taxon>
        <taxon>Brassicales</taxon>
        <taxon>Brassicaceae</taxon>
        <taxon>Brassiceae</taxon>
        <taxon>Brassica</taxon>
    </lineage>
</organism>
<accession>A0A8S9Q3T5</accession>
<feature type="compositionally biased region" description="Polar residues" evidence="1">
    <location>
        <begin position="100"/>
        <end position="131"/>
    </location>
</feature>
<dbReference type="Proteomes" id="UP000712600">
    <property type="component" value="Unassembled WGS sequence"/>
</dbReference>
<reference evidence="2" key="1">
    <citation type="submission" date="2019-12" db="EMBL/GenBank/DDBJ databases">
        <title>Genome sequencing and annotation of Brassica cretica.</title>
        <authorList>
            <person name="Studholme D.J."/>
            <person name="Sarris P."/>
        </authorList>
    </citation>
    <scope>NUCLEOTIDE SEQUENCE</scope>
    <source>
        <strain evidence="2">PFS-109/04</strain>
        <tissue evidence="2">Leaf</tissue>
    </source>
</reference>
<feature type="compositionally biased region" description="Basic and acidic residues" evidence="1">
    <location>
        <begin position="132"/>
        <end position="149"/>
    </location>
</feature>
<evidence type="ECO:0000313" key="2">
    <source>
        <dbReference type="EMBL" id="KAF3538425.1"/>
    </source>
</evidence>
<feature type="region of interest" description="Disordered" evidence="1">
    <location>
        <begin position="1"/>
        <end position="149"/>
    </location>
</feature>
<dbReference type="AlphaFoldDB" id="A0A8S9Q3T5"/>
<feature type="compositionally biased region" description="Polar residues" evidence="1">
    <location>
        <begin position="228"/>
        <end position="244"/>
    </location>
</feature>